<dbReference type="Proteomes" id="UP000279833">
    <property type="component" value="Unassembled WGS sequence"/>
</dbReference>
<proteinExistence type="predicted"/>
<name>A0A183JUG8_9TREM</name>
<dbReference type="EMBL" id="UZAK01013713">
    <property type="protein sequence ID" value="VDP03290.1"/>
    <property type="molecule type" value="Genomic_DNA"/>
</dbReference>
<organism evidence="3">
    <name type="scientific">Schistosoma curassoni</name>
    <dbReference type="NCBI Taxonomy" id="6186"/>
    <lineage>
        <taxon>Eukaryota</taxon>
        <taxon>Metazoa</taxon>
        <taxon>Spiralia</taxon>
        <taxon>Lophotrochozoa</taxon>
        <taxon>Platyhelminthes</taxon>
        <taxon>Trematoda</taxon>
        <taxon>Digenea</taxon>
        <taxon>Strigeidida</taxon>
        <taxon>Schistosomatoidea</taxon>
        <taxon>Schistosomatidae</taxon>
        <taxon>Schistosoma</taxon>
    </lineage>
</organism>
<gene>
    <name evidence="1" type="ORF">SCUD_LOCUS6359</name>
</gene>
<evidence type="ECO:0000313" key="3">
    <source>
        <dbReference type="WBParaSite" id="SCUD_0000635901-mRNA-1"/>
    </source>
</evidence>
<reference evidence="1 2" key="2">
    <citation type="submission" date="2018-11" db="EMBL/GenBank/DDBJ databases">
        <authorList>
            <consortium name="Pathogen Informatics"/>
        </authorList>
    </citation>
    <scope>NUCLEOTIDE SEQUENCE [LARGE SCALE GENOMIC DNA]</scope>
    <source>
        <strain evidence="1">Dakar</strain>
        <strain evidence="2">Dakar, Senegal</strain>
    </source>
</reference>
<keyword evidence="2" id="KW-1185">Reference proteome</keyword>
<accession>A0A183JUG8</accession>
<dbReference type="WBParaSite" id="SCUD_0000635901-mRNA-1">
    <property type="protein sequence ID" value="SCUD_0000635901-mRNA-1"/>
    <property type="gene ID" value="SCUD_0000635901"/>
</dbReference>
<sequence length="54" mass="6279">MTIELNQPVEYTNELLNSLPYKSTSSEVCLNTCKNMSKENEFKTKKLVSFIYNL</sequence>
<dbReference type="AlphaFoldDB" id="A0A183JUG8"/>
<evidence type="ECO:0000313" key="2">
    <source>
        <dbReference type="Proteomes" id="UP000279833"/>
    </source>
</evidence>
<reference evidence="3" key="1">
    <citation type="submission" date="2016-06" db="UniProtKB">
        <authorList>
            <consortium name="WormBaseParasite"/>
        </authorList>
    </citation>
    <scope>IDENTIFICATION</scope>
</reference>
<evidence type="ECO:0000313" key="1">
    <source>
        <dbReference type="EMBL" id="VDP03290.1"/>
    </source>
</evidence>
<protein>
    <submittedName>
        <fullName evidence="1 3">Uncharacterized protein</fullName>
    </submittedName>
</protein>